<proteinExistence type="inferred from homology"/>
<dbReference type="InterPro" id="IPR037447">
    <property type="entry name" value="Ribosomal_eS10"/>
</dbReference>
<dbReference type="Gene3D" id="1.10.10.10">
    <property type="entry name" value="Winged helix-like DNA-binding domain superfamily/Winged helix DNA-binding domain"/>
    <property type="match status" value="1"/>
</dbReference>
<evidence type="ECO:0000256" key="2">
    <source>
        <dbReference type="ARBA" id="ARBA00007278"/>
    </source>
</evidence>
<evidence type="ECO:0000313" key="9">
    <source>
        <dbReference type="EMBL" id="KAJ8753955.1"/>
    </source>
</evidence>
<feature type="compositionally biased region" description="Basic and acidic residues" evidence="6">
    <location>
        <begin position="117"/>
        <end position="134"/>
    </location>
</feature>
<evidence type="ECO:0000256" key="5">
    <source>
        <dbReference type="ARBA" id="ARBA00023274"/>
    </source>
</evidence>
<feature type="domain" description="Plectin/eS10 N-terminal" evidence="8">
    <location>
        <begin position="40"/>
        <end position="69"/>
    </location>
</feature>
<dbReference type="InterPro" id="IPR036388">
    <property type="entry name" value="WH-like_DNA-bd_sf"/>
</dbReference>
<evidence type="ECO:0000313" key="10">
    <source>
        <dbReference type="Proteomes" id="UP001159364"/>
    </source>
</evidence>
<feature type="region of interest" description="Disordered" evidence="6">
    <location>
        <begin position="101"/>
        <end position="134"/>
    </location>
</feature>
<keyword evidence="4" id="KW-0689">Ribosomal protein</keyword>
<comment type="similarity">
    <text evidence="2">Belongs to the eukaryotic ribosomal protein eS10 family.</text>
</comment>
<evidence type="ECO:0000256" key="4">
    <source>
        <dbReference type="ARBA" id="ARBA00022980"/>
    </source>
</evidence>
<dbReference type="EMBL" id="JAIWQS010000009">
    <property type="protein sequence ID" value="KAJ8753955.1"/>
    <property type="molecule type" value="Genomic_DNA"/>
</dbReference>
<dbReference type="PANTHER" id="PTHR12146:SF0">
    <property type="entry name" value="RIBOSOMAL PROTEIN S10"/>
    <property type="match status" value="1"/>
</dbReference>
<protein>
    <recommendedName>
        <fullName evidence="8">Plectin/eS10 N-terminal domain-containing protein</fullName>
    </recommendedName>
</protein>
<evidence type="ECO:0000256" key="1">
    <source>
        <dbReference type="ARBA" id="ARBA00004496"/>
    </source>
</evidence>
<sequence length="134" mass="15177">MFHFLNRRSIICILASFGVCYAKKDYNLSKHLDIDIPNLQYWYFTNDGIEFMRAYLNLLLEIVPVNLKKFAKLASQPMVGPPSDHPGNISISSTLWPHFEGDRPRFGGKKGYHGGARRGDLGEGGGRGKRESYK</sequence>
<evidence type="ECO:0000256" key="6">
    <source>
        <dbReference type="SAM" id="MobiDB-lite"/>
    </source>
</evidence>
<evidence type="ECO:0000256" key="3">
    <source>
        <dbReference type="ARBA" id="ARBA00022490"/>
    </source>
</evidence>
<dbReference type="AlphaFoldDB" id="A0AAV8SNY4"/>
<dbReference type="Pfam" id="PF03501">
    <property type="entry name" value="S10_plectin"/>
    <property type="match status" value="1"/>
</dbReference>
<evidence type="ECO:0000259" key="8">
    <source>
        <dbReference type="Pfam" id="PF03501"/>
    </source>
</evidence>
<organism evidence="9 10">
    <name type="scientific">Erythroxylum novogranatense</name>
    <dbReference type="NCBI Taxonomy" id="1862640"/>
    <lineage>
        <taxon>Eukaryota</taxon>
        <taxon>Viridiplantae</taxon>
        <taxon>Streptophyta</taxon>
        <taxon>Embryophyta</taxon>
        <taxon>Tracheophyta</taxon>
        <taxon>Spermatophyta</taxon>
        <taxon>Magnoliopsida</taxon>
        <taxon>eudicotyledons</taxon>
        <taxon>Gunneridae</taxon>
        <taxon>Pentapetalae</taxon>
        <taxon>rosids</taxon>
        <taxon>fabids</taxon>
        <taxon>Malpighiales</taxon>
        <taxon>Erythroxylaceae</taxon>
        <taxon>Erythroxylum</taxon>
    </lineage>
</organism>
<dbReference type="InterPro" id="IPR005326">
    <property type="entry name" value="Plectin_eS10_N"/>
</dbReference>
<dbReference type="GO" id="GO:0022627">
    <property type="term" value="C:cytosolic small ribosomal subunit"/>
    <property type="evidence" value="ECO:0007669"/>
    <property type="project" value="TreeGrafter"/>
</dbReference>
<feature type="chain" id="PRO_5043922472" description="Plectin/eS10 N-terminal domain-containing protein" evidence="7">
    <location>
        <begin position="23"/>
        <end position="134"/>
    </location>
</feature>
<gene>
    <name evidence="9" type="ORF">K2173_001853</name>
</gene>
<keyword evidence="3" id="KW-0963">Cytoplasm</keyword>
<dbReference type="GO" id="GO:0003735">
    <property type="term" value="F:structural constituent of ribosome"/>
    <property type="evidence" value="ECO:0007669"/>
    <property type="project" value="TreeGrafter"/>
</dbReference>
<feature type="compositionally biased region" description="Basic residues" evidence="6">
    <location>
        <begin position="106"/>
        <end position="116"/>
    </location>
</feature>
<comment type="caution">
    <text evidence="9">The sequence shown here is derived from an EMBL/GenBank/DDBJ whole genome shotgun (WGS) entry which is preliminary data.</text>
</comment>
<accession>A0AAV8SNY4</accession>
<keyword evidence="7" id="KW-0732">Signal</keyword>
<feature type="signal peptide" evidence="7">
    <location>
        <begin position="1"/>
        <end position="22"/>
    </location>
</feature>
<dbReference type="GO" id="GO:0003723">
    <property type="term" value="F:RNA binding"/>
    <property type="evidence" value="ECO:0007669"/>
    <property type="project" value="TreeGrafter"/>
</dbReference>
<dbReference type="Proteomes" id="UP001159364">
    <property type="component" value="Linkage Group LG09"/>
</dbReference>
<dbReference type="PANTHER" id="PTHR12146">
    <property type="entry name" value="40S RIBOSOMAL PROTEIN S10"/>
    <property type="match status" value="1"/>
</dbReference>
<name>A0AAV8SNY4_9ROSI</name>
<keyword evidence="5" id="KW-0687">Ribonucleoprotein</keyword>
<evidence type="ECO:0000256" key="7">
    <source>
        <dbReference type="SAM" id="SignalP"/>
    </source>
</evidence>
<keyword evidence="10" id="KW-1185">Reference proteome</keyword>
<reference evidence="9 10" key="1">
    <citation type="submission" date="2021-09" db="EMBL/GenBank/DDBJ databases">
        <title>Genomic insights and catalytic innovation underlie evolution of tropane alkaloids biosynthesis.</title>
        <authorList>
            <person name="Wang Y.-J."/>
            <person name="Tian T."/>
            <person name="Huang J.-P."/>
            <person name="Huang S.-X."/>
        </authorList>
    </citation>
    <scope>NUCLEOTIDE SEQUENCE [LARGE SCALE GENOMIC DNA]</scope>
    <source>
        <strain evidence="9">KIB-2018</strain>
        <tissue evidence="9">Leaf</tissue>
    </source>
</reference>
<comment type="subcellular location">
    <subcellularLocation>
        <location evidence="1">Cytoplasm</location>
    </subcellularLocation>
</comment>